<name>A0AAU9CZ95_9BACT</name>
<sequence length="275" mass="31006">MVQAGQFYLDGGAMFGVVPKTIWSKTNEADEKNRILLSCRCLLVETDDRKILIDTGLGDKQTAKFFGFYDWDVNNDIREKVREAGVDPEDITDVFFTHLHFDHCGGAVVAGEGGEPGLAFPKATHWSHSKHWHWAVYPNAREKASFLKENILPIEASGKLKFADKGHDLPFEFVEVCGHTQSQMLPLIEVGGKKVLYAADLLPTAGHVPLPYVMGYDVNPLKTLEEKKKWLEWVEKENVILFLEHDAQYDCCTLKSTEKGPRVDRLMSLEEALEA</sequence>
<dbReference type="PANTHER" id="PTHR42978:SF6">
    <property type="entry name" value="QUORUM-QUENCHING LACTONASE YTNP-RELATED"/>
    <property type="match status" value="1"/>
</dbReference>
<dbReference type="InterPro" id="IPR001279">
    <property type="entry name" value="Metallo-B-lactamas"/>
</dbReference>
<dbReference type="PANTHER" id="PTHR42978">
    <property type="entry name" value="QUORUM-QUENCHING LACTONASE YTNP-RELATED-RELATED"/>
    <property type="match status" value="1"/>
</dbReference>
<evidence type="ECO:0000256" key="1">
    <source>
        <dbReference type="ARBA" id="ARBA00007749"/>
    </source>
</evidence>
<evidence type="ECO:0000313" key="6">
    <source>
        <dbReference type="EMBL" id="BDD09008.1"/>
    </source>
</evidence>
<dbReference type="Gene3D" id="3.60.15.10">
    <property type="entry name" value="Ribonuclease Z/Hydroxyacylglutathione hydrolase-like"/>
    <property type="match status" value="1"/>
</dbReference>
<feature type="domain" description="Metallo-beta-lactamase" evidence="5">
    <location>
        <begin position="38"/>
        <end position="245"/>
    </location>
</feature>
<proteinExistence type="inferred from homology"/>
<reference evidence="6 7" key="1">
    <citation type="submission" date="2021-12" db="EMBL/GenBank/DDBJ databases">
        <title>Genome sequencing of bacteria with rrn-lacking chromosome and rrn-plasmid.</title>
        <authorList>
            <person name="Anda M."/>
            <person name="Iwasaki W."/>
        </authorList>
    </citation>
    <scope>NUCLEOTIDE SEQUENCE [LARGE SCALE GENOMIC DNA]</scope>
    <source>
        <strain evidence="6 7">DSM 100852</strain>
    </source>
</reference>
<comment type="similarity">
    <text evidence="1">Belongs to the metallo-beta-lactamase superfamily.</text>
</comment>
<keyword evidence="3" id="KW-0378">Hydrolase</keyword>
<dbReference type="Pfam" id="PF00753">
    <property type="entry name" value="Lactamase_B"/>
    <property type="match status" value="1"/>
</dbReference>
<dbReference type="KEGG" id="fax:FUAX_14400"/>
<dbReference type="EMBL" id="AP025314">
    <property type="protein sequence ID" value="BDD09008.1"/>
    <property type="molecule type" value="Genomic_DNA"/>
</dbReference>
<organism evidence="6 7">
    <name type="scientific">Fulvitalea axinellae</name>
    <dbReference type="NCBI Taxonomy" id="1182444"/>
    <lineage>
        <taxon>Bacteria</taxon>
        <taxon>Pseudomonadati</taxon>
        <taxon>Bacteroidota</taxon>
        <taxon>Cytophagia</taxon>
        <taxon>Cytophagales</taxon>
        <taxon>Persicobacteraceae</taxon>
        <taxon>Fulvitalea</taxon>
    </lineage>
</organism>
<dbReference type="InterPro" id="IPR036866">
    <property type="entry name" value="RibonucZ/Hydroxyglut_hydro"/>
</dbReference>
<dbReference type="InterPro" id="IPR051013">
    <property type="entry name" value="MBL_superfamily_lactonases"/>
</dbReference>
<dbReference type="AlphaFoldDB" id="A0AAU9CZ95"/>
<evidence type="ECO:0000256" key="4">
    <source>
        <dbReference type="ARBA" id="ARBA00022833"/>
    </source>
</evidence>
<evidence type="ECO:0000256" key="2">
    <source>
        <dbReference type="ARBA" id="ARBA00022723"/>
    </source>
</evidence>
<dbReference type="CDD" id="cd16281">
    <property type="entry name" value="metallo-hydrolase-like_MBL-fold"/>
    <property type="match status" value="1"/>
</dbReference>
<evidence type="ECO:0000259" key="5">
    <source>
        <dbReference type="SMART" id="SM00849"/>
    </source>
</evidence>
<evidence type="ECO:0000256" key="3">
    <source>
        <dbReference type="ARBA" id="ARBA00022801"/>
    </source>
</evidence>
<gene>
    <name evidence="6" type="ORF">FUAX_14400</name>
</gene>
<dbReference type="SMART" id="SM00849">
    <property type="entry name" value="Lactamase_B"/>
    <property type="match status" value="1"/>
</dbReference>
<keyword evidence="4" id="KW-0862">Zinc</keyword>
<dbReference type="GO" id="GO:0016787">
    <property type="term" value="F:hydrolase activity"/>
    <property type="evidence" value="ECO:0007669"/>
    <property type="project" value="UniProtKB-KW"/>
</dbReference>
<keyword evidence="7" id="KW-1185">Reference proteome</keyword>
<dbReference type="GO" id="GO:0046872">
    <property type="term" value="F:metal ion binding"/>
    <property type="evidence" value="ECO:0007669"/>
    <property type="project" value="UniProtKB-KW"/>
</dbReference>
<dbReference type="SUPFAM" id="SSF56281">
    <property type="entry name" value="Metallo-hydrolase/oxidoreductase"/>
    <property type="match status" value="1"/>
</dbReference>
<dbReference type="Proteomes" id="UP001348817">
    <property type="component" value="Chromosome"/>
</dbReference>
<protein>
    <submittedName>
        <fullName evidence="6">MBL fold metallo-hydrolase</fullName>
    </submittedName>
</protein>
<keyword evidence="2" id="KW-0479">Metal-binding</keyword>
<accession>A0AAU9CZ95</accession>
<evidence type="ECO:0000313" key="7">
    <source>
        <dbReference type="Proteomes" id="UP001348817"/>
    </source>
</evidence>